<reference evidence="1" key="1">
    <citation type="submission" date="2024-09" db="EMBL/GenBank/DDBJ databases">
        <title>Black Yeasts Isolated from many extreme environments.</title>
        <authorList>
            <person name="Coleine C."/>
            <person name="Stajich J.E."/>
            <person name="Selbmann L."/>
        </authorList>
    </citation>
    <scope>NUCLEOTIDE SEQUENCE</scope>
    <source>
        <strain evidence="1">CCFEE 5737</strain>
    </source>
</reference>
<evidence type="ECO:0000313" key="2">
    <source>
        <dbReference type="Proteomes" id="UP001186974"/>
    </source>
</evidence>
<proteinExistence type="predicted"/>
<name>A0ACC3DYV2_9PEZI</name>
<evidence type="ECO:0000313" key="1">
    <source>
        <dbReference type="EMBL" id="KAK3081822.1"/>
    </source>
</evidence>
<sequence length="324" mass="35652">VSMQPTLRAPAGLPANTKYMIFMIDIDVNQNGTGTTVLHWFQPDLTLNPTSNILDPPTTVNVANSALYFGPGPPPGPSHRYVQALFAQPPQAGGATEFALPSCFNAITQRNGRLGFNVQQFAQVVGLQAPVAGNFLRSQNVATFGQDAMASLSSLPTELRQQILDYATELTMPTTGLLEIMLQSDGFDTDSSSTRSSNAEIPYGMAYRQNCTATGTMAALLSTNHLFREEMLRTVNVRVAELKEQNTILKPFNIRATGFDSTYLLSKWVDEWVGKDIRFLILHQADTHSQQMGAKRLVDEFPPYKEWLERVCEGVRALAVCMNG</sequence>
<dbReference type="Proteomes" id="UP001186974">
    <property type="component" value="Unassembled WGS sequence"/>
</dbReference>
<feature type="non-terminal residue" evidence="1">
    <location>
        <position position="1"/>
    </location>
</feature>
<organism evidence="1 2">
    <name type="scientific">Coniosporium uncinatum</name>
    <dbReference type="NCBI Taxonomy" id="93489"/>
    <lineage>
        <taxon>Eukaryota</taxon>
        <taxon>Fungi</taxon>
        <taxon>Dikarya</taxon>
        <taxon>Ascomycota</taxon>
        <taxon>Pezizomycotina</taxon>
        <taxon>Dothideomycetes</taxon>
        <taxon>Dothideomycetes incertae sedis</taxon>
        <taxon>Coniosporium</taxon>
    </lineage>
</organism>
<comment type="caution">
    <text evidence="1">The sequence shown here is derived from an EMBL/GenBank/DDBJ whole genome shotgun (WGS) entry which is preliminary data.</text>
</comment>
<accession>A0ACC3DYV2</accession>
<gene>
    <name evidence="1" type="ORF">LTS18_001644</name>
</gene>
<protein>
    <submittedName>
        <fullName evidence="1">Uncharacterized protein</fullName>
    </submittedName>
</protein>
<keyword evidence="2" id="KW-1185">Reference proteome</keyword>
<dbReference type="EMBL" id="JAWDJW010000058">
    <property type="protein sequence ID" value="KAK3081822.1"/>
    <property type="molecule type" value="Genomic_DNA"/>
</dbReference>